<dbReference type="NCBIfam" id="TIGR01409">
    <property type="entry name" value="TAT_signal_seq"/>
    <property type="match status" value="1"/>
</dbReference>
<dbReference type="InterPro" id="IPR049046">
    <property type="entry name" value="Beta-AFase-like_GH127_middle"/>
</dbReference>
<evidence type="ECO:0000256" key="1">
    <source>
        <dbReference type="SAM" id="MobiDB-lite"/>
    </source>
</evidence>
<dbReference type="SUPFAM" id="SSF48208">
    <property type="entry name" value="Six-hairpin glycosidases"/>
    <property type="match status" value="1"/>
</dbReference>
<dbReference type="InterPro" id="IPR012878">
    <property type="entry name" value="Beta-AFase-like_GH127_cat"/>
</dbReference>
<evidence type="ECO:0000313" key="3">
    <source>
        <dbReference type="EMBL" id="MDQ0374345.1"/>
    </source>
</evidence>
<dbReference type="PANTHER" id="PTHR31151:SF0">
    <property type="entry name" value="PROLINE-TRNA LIGASE (DUF1680)"/>
    <property type="match status" value="1"/>
</dbReference>
<accession>A0ABU0EGE8</accession>
<reference evidence="3 4" key="1">
    <citation type="submission" date="2023-07" db="EMBL/GenBank/DDBJ databases">
        <title>Sorghum-associated microbial communities from plants grown in Nebraska, USA.</title>
        <authorList>
            <person name="Schachtman D."/>
        </authorList>
    </citation>
    <scope>NUCLEOTIDE SEQUENCE [LARGE SCALE GENOMIC DNA]</scope>
    <source>
        <strain evidence="3 4">BE332</strain>
    </source>
</reference>
<dbReference type="PROSITE" id="PS50231">
    <property type="entry name" value="RICIN_B_LECTIN"/>
    <property type="match status" value="2"/>
</dbReference>
<comment type="caution">
    <text evidence="3">The sequence shown here is derived from an EMBL/GenBank/DDBJ whole genome shotgun (WGS) entry which is preliminary data.</text>
</comment>
<feature type="region of interest" description="Disordered" evidence="1">
    <location>
        <begin position="1"/>
        <end position="30"/>
    </location>
</feature>
<dbReference type="SUPFAM" id="SSF50370">
    <property type="entry name" value="Ricin B-like lectins"/>
    <property type="match status" value="2"/>
</dbReference>
<dbReference type="Proteomes" id="UP001239626">
    <property type="component" value="Unassembled WGS sequence"/>
</dbReference>
<evidence type="ECO:0000259" key="2">
    <source>
        <dbReference type="SMART" id="SM00458"/>
    </source>
</evidence>
<dbReference type="EMBL" id="JAUSVB010000003">
    <property type="protein sequence ID" value="MDQ0374345.1"/>
    <property type="molecule type" value="Genomic_DNA"/>
</dbReference>
<dbReference type="Pfam" id="PF07944">
    <property type="entry name" value="Beta-AFase-like_GH127_cat"/>
    <property type="match status" value="1"/>
</dbReference>
<dbReference type="InterPro" id="IPR006311">
    <property type="entry name" value="TAT_signal"/>
</dbReference>
<organism evidence="3 4">
    <name type="scientific">Cellulomonas humilata</name>
    <dbReference type="NCBI Taxonomy" id="144055"/>
    <lineage>
        <taxon>Bacteria</taxon>
        <taxon>Bacillati</taxon>
        <taxon>Actinomycetota</taxon>
        <taxon>Actinomycetes</taxon>
        <taxon>Micrococcales</taxon>
        <taxon>Cellulomonadaceae</taxon>
        <taxon>Cellulomonas</taxon>
    </lineage>
</organism>
<sequence length="938" mass="100340">MSANITSTERFGMNPEPGRPESPRPSTSLSRRRLLQLAGVAGLAAAAGPQLGPIARSHAAELAQARAEIGTRARPFELGQVRLTASRWTQNQDRTLAYLRSVDVNRLLYNFRANHRLSTQGAQALGGWEAPNFPFRTHSQGHFLTAWAQAWAVLGDTTCRDKAATMVAELAKCQANNGAAGFTTGYLSGFPESDFNAVETGSGNVSYYAIHKTLAGLLDVWRLLGSTQARDVLLRFAGWVDARTGRLSQSQMQVALRVEFGGMNAVFADLYLMTNDQRWLTVAQRFDHASVFDPLASNRDQLNGLHANTQVPKWVGAAREYKSTGATRYRDIARNAWAITVGAHTYAIGGNSEAEHFRPPNAISTYLDNDTAEQCNTYNMLKLTRELWTLDPDNAGYFDYYERALLNHLLGAQNPSDSMGGFSYFTPLRPGGRRGTPSSGPAWGGGTFSTPYTTFWCCQGTGIETNTKLMDSIYFSEGTTLTVNLFMPSTLTWAARNVTVTQATSYPVGDTTTLTIGGSPSGSWTVRVRIPAWATGASLTLNGAALDVAAAPGSYASVTRTWAAGDALALRLPMSVRVEPTNDDAGTGAVFYGPTLLSGNYGDRTLSGPPALNIASVTRTSTTSLAFTAQADGQNVGLGPFYDAHGHNYTVYWRTGGQGGGATGSSGPYRLVNVASGLVLGVSGMSTADGGLALQWGDNGSADHDWLFVADGDALKLRNVHSSKVLGVENMSTTDGARVLQWGDTGTADHRWVLVDAGDGTHRVRNVHTSRVLGLQGNSTAQGAQAVMSGDDGSTDNRWRVVPTGARRLQNRNSGLVLGVSGMSTADGALAVQWVDTGTADHLWTATLGSDGLLRLRNQHTGKVLAVDGTGNGGRAVSTTDTGSTTQRWRLRYGSNGYFRLQNATGRVLGVDAMSTTQGAQALVWDDNGTDDHLWRFV</sequence>
<dbReference type="Gene3D" id="2.80.10.50">
    <property type="match status" value="3"/>
</dbReference>
<dbReference type="CDD" id="cd00161">
    <property type="entry name" value="beta-trefoil_Ricin-like"/>
    <property type="match status" value="2"/>
</dbReference>
<protein>
    <submittedName>
        <fullName evidence="3">DUF1680 family protein</fullName>
    </submittedName>
</protein>
<keyword evidence="4" id="KW-1185">Reference proteome</keyword>
<dbReference type="InterPro" id="IPR019546">
    <property type="entry name" value="TAT_signal_bac_arc"/>
</dbReference>
<dbReference type="PANTHER" id="PTHR31151">
    <property type="entry name" value="PROLINE-TRNA LIGASE (DUF1680)"/>
    <property type="match status" value="1"/>
</dbReference>
<name>A0ABU0EGE8_9CELL</name>
<dbReference type="Pfam" id="PF20736">
    <property type="entry name" value="Glyco_hydro127M"/>
    <property type="match status" value="1"/>
</dbReference>
<dbReference type="SMART" id="SM00458">
    <property type="entry name" value="RICIN"/>
    <property type="match status" value="2"/>
</dbReference>
<dbReference type="Pfam" id="PF14200">
    <property type="entry name" value="RicinB_lectin_2"/>
    <property type="match status" value="3"/>
</dbReference>
<dbReference type="InterPro" id="IPR008928">
    <property type="entry name" value="6-hairpin_glycosidase_sf"/>
</dbReference>
<dbReference type="RefSeq" id="WP_307492946.1">
    <property type="nucleotide sequence ID" value="NZ_JAUSVB010000003.1"/>
</dbReference>
<dbReference type="InterPro" id="IPR035992">
    <property type="entry name" value="Ricin_B-like_lectins"/>
</dbReference>
<dbReference type="PROSITE" id="PS51318">
    <property type="entry name" value="TAT"/>
    <property type="match status" value="1"/>
</dbReference>
<feature type="domain" description="Ricin B lectin" evidence="2">
    <location>
        <begin position="804"/>
        <end position="938"/>
    </location>
</feature>
<feature type="domain" description="Ricin B lectin" evidence="2">
    <location>
        <begin position="666"/>
        <end position="802"/>
    </location>
</feature>
<dbReference type="InterPro" id="IPR000772">
    <property type="entry name" value="Ricin_B_lectin"/>
</dbReference>
<gene>
    <name evidence="3" type="ORF">J2X26_002666</name>
</gene>
<evidence type="ECO:0000313" key="4">
    <source>
        <dbReference type="Proteomes" id="UP001239626"/>
    </source>
</evidence>
<proteinExistence type="predicted"/>